<protein>
    <submittedName>
        <fullName evidence="1">Phage gp6-like head-tail connector protein</fullName>
    </submittedName>
</protein>
<organism evidence="1 2">
    <name type="scientific">Agrobacterium pusense</name>
    <dbReference type="NCBI Taxonomy" id="648995"/>
    <lineage>
        <taxon>Bacteria</taxon>
        <taxon>Pseudomonadati</taxon>
        <taxon>Pseudomonadota</taxon>
        <taxon>Alphaproteobacteria</taxon>
        <taxon>Hyphomicrobiales</taxon>
        <taxon>Rhizobiaceae</taxon>
        <taxon>Rhizobium/Agrobacterium group</taxon>
        <taxon>Agrobacterium</taxon>
    </lineage>
</organism>
<evidence type="ECO:0000313" key="1">
    <source>
        <dbReference type="EMBL" id="QIX21298.1"/>
    </source>
</evidence>
<dbReference type="CDD" id="cd08054">
    <property type="entry name" value="gp6"/>
    <property type="match status" value="1"/>
</dbReference>
<dbReference type="InterPro" id="IPR006450">
    <property type="entry name" value="Phage_HK97_gp6-like"/>
</dbReference>
<gene>
    <name evidence="1" type="ORF">FOB41_09195</name>
</gene>
<dbReference type="NCBIfam" id="TIGR01560">
    <property type="entry name" value="put_DNA_pack"/>
    <property type="match status" value="1"/>
</dbReference>
<dbReference type="Gene3D" id="1.10.3230.30">
    <property type="entry name" value="Phage gp6-like head-tail connector protein"/>
    <property type="match status" value="1"/>
</dbReference>
<proteinExistence type="predicted"/>
<dbReference type="AlphaFoldDB" id="A0A6H0ZKH4"/>
<dbReference type="InterPro" id="IPR021146">
    <property type="entry name" value="Phage_gp6-like_head-tail"/>
</dbReference>
<name>A0A6H0ZKH4_9HYPH</name>
<dbReference type="Pfam" id="PF05135">
    <property type="entry name" value="Phage_connect_1"/>
    <property type="match status" value="1"/>
</dbReference>
<dbReference type="InterPro" id="IPR011738">
    <property type="entry name" value="Phage_CHP"/>
</dbReference>
<dbReference type="RefSeq" id="WP_177319163.1">
    <property type="nucleotide sequence ID" value="NZ_CP050898.1"/>
</dbReference>
<sequence>MSAVSLADAKAHLRVNFDADDAYITGIIEAAEDYIARTGVEFSTPLPAAIRHAVLLTVSHFYNNREAVTAEAVNAMPFGVNALLQPYREQSL</sequence>
<reference evidence="1 2" key="1">
    <citation type="submission" date="2020-04" db="EMBL/GenBank/DDBJ databases">
        <title>FDA dAtabase for Regulatory Grade micrObial Sequences (FDA-ARGOS): Supporting development and validation of Infectious Disease Dx tests.</title>
        <authorList>
            <person name="Sciortino C."/>
            <person name="Tallon L."/>
            <person name="Sadzewicz L."/>
            <person name="Vavikolanu K."/>
            <person name="Mehta A."/>
            <person name="Aluvathingal J."/>
            <person name="Nadendla S."/>
            <person name="Nandy P."/>
            <person name="Geyer C."/>
            <person name="Yan Y."/>
            <person name="Sichtig H."/>
        </authorList>
    </citation>
    <scope>NUCLEOTIDE SEQUENCE [LARGE SCALE GENOMIC DNA]</scope>
    <source>
        <strain evidence="1 2">FDAARGOS_633</strain>
    </source>
</reference>
<dbReference type="Proteomes" id="UP000500870">
    <property type="component" value="Chromosome 1"/>
</dbReference>
<accession>A0A6H0ZKH4</accession>
<evidence type="ECO:0000313" key="2">
    <source>
        <dbReference type="Proteomes" id="UP000500870"/>
    </source>
</evidence>
<dbReference type="NCBIfam" id="TIGR02215">
    <property type="entry name" value="phage_chp_gp8"/>
    <property type="match status" value="1"/>
</dbReference>
<dbReference type="EMBL" id="CP050898">
    <property type="protein sequence ID" value="QIX21298.1"/>
    <property type="molecule type" value="Genomic_DNA"/>
</dbReference>